<dbReference type="GO" id="GO:0005615">
    <property type="term" value="C:extracellular space"/>
    <property type="evidence" value="ECO:0007669"/>
    <property type="project" value="InterPro"/>
</dbReference>
<keyword evidence="2" id="KW-1015">Disulfide bond</keyword>
<evidence type="ECO:0000313" key="4">
    <source>
        <dbReference type="EMBL" id="KAG2565890.1"/>
    </source>
</evidence>
<keyword evidence="5" id="KW-1185">Reference proteome</keyword>
<comment type="caution">
    <text evidence="4">The sequence shown here is derived from an EMBL/GenBank/DDBJ whole genome shotgun (WGS) entry which is preliminary data.</text>
</comment>
<keyword evidence="3" id="KW-0472">Membrane</keyword>
<dbReference type="Proteomes" id="UP000823388">
    <property type="component" value="Chromosome 7N"/>
</dbReference>
<gene>
    <name evidence="4" type="ORF">PVAP13_7NG148300</name>
</gene>
<dbReference type="PANTHER" id="PTHR31614">
    <property type="entry name" value="PROTEIN DOWNSTREAM OF FLC-RELATED"/>
    <property type="match status" value="1"/>
</dbReference>
<reference evidence="4" key="1">
    <citation type="submission" date="2020-05" db="EMBL/GenBank/DDBJ databases">
        <title>WGS assembly of Panicum virgatum.</title>
        <authorList>
            <person name="Lovell J.T."/>
            <person name="Jenkins J."/>
            <person name="Shu S."/>
            <person name="Juenger T.E."/>
            <person name="Schmutz J."/>
        </authorList>
    </citation>
    <scope>NUCLEOTIDE SEQUENCE</scope>
    <source>
        <strain evidence="4">AP13</strain>
    </source>
</reference>
<sequence>MRMAMLDGRCLMSNTLELVQLLWTAEKLNQNRQSFHHVLPPNCAKHGQNQDSCSSLQLFPTSTVIQPNLPASQVIKRTPPPHCKNQASFTTLLSPFPPNKRLPPLFSSIQGRGNINPAAMASLRILPAVATVILLFAVAAIATNAPDYVIQGRVYCDTCRAGFETNVTEYMKGAKVRLECKHFGTGNIERAIDGVTDETGTYKIELKDSHEEDICEVVLVQSPREDCDQVQELRDRASVLLTRNVGICDSVRLANPLGYFKDVPLPVCGELLKQLDLDDQTE</sequence>
<accession>A0A8T0PW23</accession>
<dbReference type="AlphaFoldDB" id="A0A8T0PW23"/>
<dbReference type="PROSITE" id="PS00925">
    <property type="entry name" value="OLEEI"/>
    <property type="match status" value="1"/>
</dbReference>
<dbReference type="InterPro" id="IPR006040">
    <property type="entry name" value="Allergen_Ole_e_I_CS"/>
</dbReference>
<comment type="similarity">
    <text evidence="1">Belongs to the Ole e I family.</text>
</comment>
<dbReference type="EMBL" id="CM029050">
    <property type="protein sequence ID" value="KAG2565890.1"/>
    <property type="molecule type" value="Genomic_DNA"/>
</dbReference>
<evidence type="ECO:0000256" key="1">
    <source>
        <dbReference type="ARBA" id="ARBA00010049"/>
    </source>
</evidence>
<organism evidence="4 5">
    <name type="scientific">Panicum virgatum</name>
    <name type="common">Blackwell switchgrass</name>
    <dbReference type="NCBI Taxonomy" id="38727"/>
    <lineage>
        <taxon>Eukaryota</taxon>
        <taxon>Viridiplantae</taxon>
        <taxon>Streptophyta</taxon>
        <taxon>Embryophyta</taxon>
        <taxon>Tracheophyta</taxon>
        <taxon>Spermatophyta</taxon>
        <taxon>Magnoliopsida</taxon>
        <taxon>Liliopsida</taxon>
        <taxon>Poales</taxon>
        <taxon>Poaceae</taxon>
        <taxon>PACMAD clade</taxon>
        <taxon>Panicoideae</taxon>
        <taxon>Panicodae</taxon>
        <taxon>Paniceae</taxon>
        <taxon>Panicinae</taxon>
        <taxon>Panicum</taxon>
        <taxon>Panicum sect. Hiantes</taxon>
    </lineage>
</organism>
<proteinExistence type="inferred from homology"/>
<evidence type="ECO:0000256" key="2">
    <source>
        <dbReference type="ARBA" id="ARBA00023157"/>
    </source>
</evidence>
<dbReference type="Pfam" id="PF01190">
    <property type="entry name" value="Pollen_Ole_e_1"/>
    <property type="match status" value="1"/>
</dbReference>
<feature type="transmembrane region" description="Helical" evidence="3">
    <location>
        <begin position="121"/>
        <end position="142"/>
    </location>
</feature>
<name>A0A8T0PW23_PANVG</name>
<dbReference type="InterPro" id="IPR006041">
    <property type="entry name" value="Pollen_Ole_e1_allergen"/>
</dbReference>
<evidence type="ECO:0000313" key="5">
    <source>
        <dbReference type="Proteomes" id="UP000823388"/>
    </source>
</evidence>
<protein>
    <submittedName>
        <fullName evidence="4">Uncharacterized protein</fullName>
    </submittedName>
</protein>
<dbReference type="PANTHER" id="PTHR31614:SF34">
    <property type="entry name" value="POLLEN-SPECIFIC PROTEIN C13"/>
    <property type="match status" value="1"/>
</dbReference>
<keyword evidence="3" id="KW-1133">Transmembrane helix</keyword>
<evidence type="ECO:0000256" key="3">
    <source>
        <dbReference type="SAM" id="Phobius"/>
    </source>
</evidence>
<keyword evidence="3" id="KW-0812">Transmembrane</keyword>